<dbReference type="InterPro" id="IPR001509">
    <property type="entry name" value="Epimerase_deHydtase"/>
</dbReference>
<dbReference type="GO" id="GO:0005737">
    <property type="term" value="C:cytoplasm"/>
    <property type="evidence" value="ECO:0007669"/>
    <property type="project" value="TreeGrafter"/>
</dbReference>
<proteinExistence type="predicted"/>
<dbReference type="Proteomes" id="UP001369815">
    <property type="component" value="Unassembled WGS sequence"/>
</dbReference>
<reference evidence="2 3" key="1">
    <citation type="journal article" date="2024" name="Front Chem Biol">
        <title>Unveiling the potential of Daldinia eschscholtzii MFLUCC 19-0629 through bioactivity and bioinformatics studies for enhanced sustainable agriculture production.</title>
        <authorList>
            <person name="Brooks S."/>
            <person name="Weaver J.A."/>
            <person name="Klomchit A."/>
            <person name="Alharthi S.A."/>
            <person name="Onlamun T."/>
            <person name="Nurani R."/>
            <person name="Vong T.K."/>
            <person name="Alberti F."/>
            <person name="Greco C."/>
        </authorList>
    </citation>
    <scope>NUCLEOTIDE SEQUENCE [LARGE SCALE GENOMIC DNA]</scope>
    <source>
        <strain evidence="2">MFLUCC 19-0629</strain>
    </source>
</reference>
<gene>
    <name evidence="2" type="ORF">Daesc_007991</name>
</gene>
<dbReference type="PANTHER" id="PTHR48079:SF6">
    <property type="entry name" value="NAD(P)-BINDING DOMAIN-CONTAINING PROTEIN-RELATED"/>
    <property type="match status" value="1"/>
</dbReference>
<keyword evidence="3" id="KW-1185">Reference proteome</keyword>
<dbReference type="Pfam" id="PF01370">
    <property type="entry name" value="Epimerase"/>
    <property type="match status" value="1"/>
</dbReference>
<evidence type="ECO:0000259" key="1">
    <source>
        <dbReference type="Pfam" id="PF01370"/>
    </source>
</evidence>
<evidence type="ECO:0000313" key="3">
    <source>
        <dbReference type="Proteomes" id="UP001369815"/>
    </source>
</evidence>
<accession>A0AAX6MG76</accession>
<dbReference type="PANTHER" id="PTHR48079">
    <property type="entry name" value="PROTEIN YEEZ"/>
    <property type="match status" value="1"/>
</dbReference>
<dbReference type="EMBL" id="JBANMG010000007">
    <property type="protein sequence ID" value="KAK6951456.1"/>
    <property type="molecule type" value="Genomic_DNA"/>
</dbReference>
<dbReference type="AlphaFoldDB" id="A0AAX6MG76"/>
<name>A0AAX6MG76_9PEZI</name>
<feature type="domain" description="NAD-dependent epimerase/dehydratase" evidence="1">
    <location>
        <begin position="11"/>
        <end position="230"/>
    </location>
</feature>
<dbReference type="GO" id="GO:0004029">
    <property type="term" value="F:aldehyde dehydrogenase (NAD+) activity"/>
    <property type="evidence" value="ECO:0007669"/>
    <property type="project" value="TreeGrafter"/>
</dbReference>
<dbReference type="Gene3D" id="3.40.50.720">
    <property type="entry name" value="NAD(P)-binding Rossmann-like Domain"/>
    <property type="match status" value="1"/>
</dbReference>
<evidence type="ECO:0000313" key="2">
    <source>
        <dbReference type="EMBL" id="KAK6951456.1"/>
    </source>
</evidence>
<organism evidence="2 3">
    <name type="scientific">Daldinia eschscholtzii</name>
    <dbReference type="NCBI Taxonomy" id="292717"/>
    <lineage>
        <taxon>Eukaryota</taxon>
        <taxon>Fungi</taxon>
        <taxon>Dikarya</taxon>
        <taxon>Ascomycota</taxon>
        <taxon>Pezizomycotina</taxon>
        <taxon>Sordariomycetes</taxon>
        <taxon>Xylariomycetidae</taxon>
        <taxon>Xylariales</taxon>
        <taxon>Hypoxylaceae</taxon>
        <taxon>Daldinia</taxon>
    </lineage>
</organism>
<comment type="caution">
    <text evidence="2">The sequence shown here is derived from an EMBL/GenBank/DDBJ whole genome shotgun (WGS) entry which is preliminary data.</text>
</comment>
<dbReference type="InterPro" id="IPR036291">
    <property type="entry name" value="NAD(P)-bd_dom_sf"/>
</dbReference>
<dbReference type="SUPFAM" id="SSF51735">
    <property type="entry name" value="NAD(P)-binding Rossmann-fold domains"/>
    <property type="match status" value="1"/>
</dbReference>
<dbReference type="InterPro" id="IPR051783">
    <property type="entry name" value="NAD(P)-dependent_oxidoreduct"/>
</dbReference>
<sequence>MASGKKVFIVGPGFIGWAVLDLLAKENYEITGYARRQEHADQIKASGATNTVLGDLNDKALITKHALSHDIVVHTATADHLPSVEAILEAVKQRAEKGQSTIYIHTSGTSLLDDGAAGAYKGEKVYHDNVVSEIDSVPDNAPHRQIDLTIVRAQKQLGEKAKIAIMIPPTIYGYNPHHGRLSIQVPVLTQYALKHGFAGHVGAGLPVESNIHVNDLARGYITLLHHLESTPASSPDILENPYYFCETTGDNEPSWVDIASLIGTELHKAGLIPDPKPRTIPPETYGDLFKDHTPAVIGLNSRSRAVRLRELGWKPIEKSLRESYIQDELPVILKENVDHKAFNGYHKAVAS</sequence>
<protein>
    <recommendedName>
        <fullName evidence="1">NAD-dependent epimerase/dehydratase domain-containing protein</fullName>
    </recommendedName>
</protein>